<reference evidence="2" key="1">
    <citation type="submission" date="2019-10" db="EMBL/GenBank/DDBJ databases">
        <title>Streptomyces sp. nov., a novel actinobacterium isolated from alkaline environment.</title>
        <authorList>
            <person name="Golinska P."/>
        </authorList>
    </citation>
    <scope>NUCLEOTIDE SEQUENCE [LARGE SCALE GENOMIC DNA]</scope>
    <source>
        <strain evidence="2">DSM 42118</strain>
    </source>
</reference>
<evidence type="ECO:0000313" key="2">
    <source>
        <dbReference type="Proteomes" id="UP000538929"/>
    </source>
</evidence>
<comment type="caution">
    <text evidence="1">The sequence shown here is derived from an EMBL/GenBank/DDBJ whole genome shotgun (WGS) entry which is preliminary data.</text>
</comment>
<sequence>MPTATGDCPAADIAGADAACVVEPECWGGMVVITGNVSITAADCRAEHVWETFAIAPLPADGLTHNQAELAAHPVVREVCSAGVLAASLNERGREREADSWEPDVLPPTEAQYAAGSRVFRCVAASIGSDGSRLTRHHFGPADAG</sequence>
<evidence type="ECO:0008006" key="3">
    <source>
        <dbReference type="Google" id="ProtNLM"/>
    </source>
</evidence>
<protein>
    <recommendedName>
        <fullName evidence="3">Septum formation-related domain-containing protein</fullName>
    </recommendedName>
</protein>
<gene>
    <name evidence="1" type="ORF">FNQ90_21220</name>
</gene>
<accession>A0A7W3Y374</accession>
<evidence type="ECO:0000313" key="1">
    <source>
        <dbReference type="EMBL" id="MBB0246564.1"/>
    </source>
</evidence>
<dbReference type="EMBL" id="VKHT01000969">
    <property type="protein sequence ID" value="MBB0246564.1"/>
    <property type="molecule type" value="Genomic_DNA"/>
</dbReference>
<name>A0A7W3Y374_9ACTN</name>
<organism evidence="1 2">
    <name type="scientific">Streptomyces alkaliphilus</name>
    <dbReference type="NCBI Taxonomy" id="1472722"/>
    <lineage>
        <taxon>Bacteria</taxon>
        <taxon>Bacillati</taxon>
        <taxon>Actinomycetota</taxon>
        <taxon>Actinomycetes</taxon>
        <taxon>Kitasatosporales</taxon>
        <taxon>Streptomycetaceae</taxon>
        <taxon>Streptomyces</taxon>
    </lineage>
</organism>
<dbReference type="AlphaFoldDB" id="A0A7W3Y374"/>
<dbReference type="Proteomes" id="UP000538929">
    <property type="component" value="Unassembled WGS sequence"/>
</dbReference>
<keyword evidence="2" id="KW-1185">Reference proteome</keyword>
<proteinExistence type="predicted"/>